<keyword evidence="2" id="KW-0521">NADP</keyword>
<dbReference type="Gene3D" id="3.90.25.10">
    <property type="entry name" value="UDP-galactose 4-epimerase, domain 1"/>
    <property type="match status" value="1"/>
</dbReference>
<feature type="domain" description="NmrA-like" evidence="3">
    <location>
        <begin position="3"/>
        <end position="255"/>
    </location>
</feature>
<dbReference type="InParanoid" id="A4VDI7"/>
<dbReference type="Proteomes" id="UP000009168">
    <property type="component" value="Unassembled WGS sequence"/>
</dbReference>
<protein>
    <submittedName>
        <fullName evidence="4">Trk system potassium uptake protein TrkA, amine-terminal domain protein</fullName>
    </submittedName>
</protein>
<dbReference type="InterPro" id="IPR008030">
    <property type="entry name" value="NmrA-like"/>
</dbReference>
<accession>A4VDI7</accession>
<evidence type="ECO:0000256" key="1">
    <source>
        <dbReference type="ARBA" id="ARBA00006328"/>
    </source>
</evidence>
<evidence type="ECO:0000313" key="4">
    <source>
        <dbReference type="EMBL" id="EDK31591.2"/>
    </source>
</evidence>
<comment type="similarity">
    <text evidence="1">Belongs to the NmrA-type oxidoreductase family.</text>
</comment>
<dbReference type="OrthoDB" id="10254221at2759"/>
<dbReference type="eggNOG" id="ENOG502SAJ7">
    <property type="taxonomic scope" value="Eukaryota"/>
</dbReference>
<dbReference type="PANTHER" id="PTHR42748:SF18">
    <property type="entry name" value="NMRA-LIKE DOMAIN-CONTAINING PROTEIN"/>
    <property type="match status" value="1"/>
</dbReference>
<reference evidence="5" key="1">
    <citation type="journal article" date="2006" name="PLoS Biol.">
        <title>Macronuclear genome sequence of the ciliate Tetrahymena thermophila, a model eukaryote.</title>
        <authorList>
            <person name="Eisen J.A."/>
            <person name="Coyne R.S."/>
            <person name="Wu M."/>
            <person name="Wu D."/>
            <person name="Thiagarajan M."/>
            <person name="Wortman J.R."/>
            <person name="Badger J.H."/>
            <person name="Ren Q."/>
            <person name="Amedeo P."/>
            <person name="Jones K.M."/>
            <person name="Tallon L.J."/>
            <person name="Delcher A.L."/>
            <person name="Salzberg S.L."/>
            <person name="Silva J.C."/>
            <person name="Haas B.J."/>
            <person name="Majoros W.H."/>
            <person name="Farzad M."/>
            <person name="Carlton J.M."/>
            <person name="Smith R.K. Jr."/>
            <person name="Garg J."/>
            <person name="Pearlman R.E."/>
            <person name="Karrer K.M."/>
            <person name="Sun L."/>
            <person name="Manning G."/>
            <person name="Elde N.C."/>
            <person name="Turkewitz A.P."/>
            <person name="Asai D.J."/>
            <person name="Wilkes D.E."/>
            <person name="Wang Y."/>
            <person name="Cai H."/>
            <person name="Collins K."/>
            <person name="Stewart B.A."/>
            <person name="Lee S.R."/>
            <person name="Wilamowska K."/>
            <person name="Weinberg Z."/>
            <person name="Ruzzo W.L."/>
            <person name="Wloga D."/>
            <person name="Gaertig J."/>
            <person name="Frankel J."/>
            <person name="Tsao C.-C."/>
            <person name="Gorovsky M.A."/>
            <person name="Keeling P.J."/>
            <person name="Waller R.F."/>
            <person name="Patron N.J."/>
            <person name="Cherry J.M."/>
            <person name="Stover N.A."/>
            <person name="Krieger C.J."/>
            <person name="del Toro C."/>
            <person name="Ryder H.F."/>
            <person name="Williamson S.C."/>
            <person name="Barbeau R.A."/>
            <person name="Hamilton E.P."/>
            <person name="Orias E."/>
        </authorList>
    </citation>
    <scope>NUCLEOTIDE SEQUENCE [LARGE SCALE GENOMIC DNA]</scope>
    <source>
        <strain evidence="5">SB210</strain>
    </source>
</reference>
<dbReference type="AlphaFoldDB" id="A4VDI7"/>
<dbReference type="HOGENOM" id="CLU_007383_10_6_1"/>
<name>A4VDI7_TETTS</name>
<keyword evidence="5" id="KW-1185">Reference proteome</keyword>
<dbReference type="PANTHER" id="PTHR42748">
    <property type="entry name" value="NITROGEN METABOLITE REPRESSION PROTEIN NMRA FAMILY MEMBER"/>
    <property type="match status" value="1"/>
</dbReference>
<dbReference type="InterPro" id="IPR051164">
    <property type="entry name" value="NmrA-like_oxidored"/>
</dbReference>
<dbReference type="RefSeq" id="XP_001471406.2">
    <property type="nucleotide sequence ID" value="XM_001471356.2"/>
</dbReference>
<dbReference type="STRING" id="312017.A4VDI7"/>
<dbReference type="Pfam" id="PF05368">
    <property type="entry name" value="NmrA"/>
    <property type="match status" value="1"/>
</dbReference>
<sequence>MSSQKILVLGATGYIGSATVKTLANLKANVTAGVRDPSKAKELQNSGAQVIKADMSQNQAELARILSNYNSIYLVTPGHIDRTQITINAIQAAQQANVQYLLVVSVTCADNQDVLFGRQFTPIEKELKASGLKYGILRLPMFIDNVWGNNEPIRTHNTFYGPINGDKKFVTVAVQDAALAAAVILQNPSKHIGKTYTITSDYISSDEQAQKFSQALGRQIKYVNATFEGTKQALLKFMPEWQVDGVLELYKLIEKNDISQVNHTNDFKQITNVQSTTNLSWMWQNFKAF</sequence>
<dbReference type="SUPFAM" id="SSF51735">
    <property type="entry name" value="NAD(P)-binding Rossmann-fold domains"/>
    <property type="match status" value="1"/>
</dbReference>
<dbReference type="EMBL" id="GG662649">
    <property type="protein sequence ID" value="EDK31591.2"/>
    <property type="molecule type" value="Genomic_DNA"/>
</dbReference>
<dbReference type="InterPro" id="IPR036291">
    <property type="entry name" value="NAD(P)-bd_dom_sf"/>
</dbReference>
<dbReference type="KEGG" id="tet:TTHERM_00582039"/>
<organism evidence="4 5">
    <name type="scientific">Tetrahymena thermophila (strain SB210)</name>
    <dbReference type="NCBI Taxonomy" id="312017"/>
    <lineage>
        <taxon>Eukaryota</taxon>
        <taxon>Sar</taxon>
        <taxon>Alveolata</taxon>
        <taxon>Ciliophora</taxon>
        <taxon>Intramacronucleata</taxon>
        <taxon>Oligohymenophorea</taxon>
        <taxon>Hymenostomatida</taxon>
        <taxon>Tetrahymenina</taxon>
        <taxon>Tetrahymenidae</taxon>
        <taxon>Tetrahymena</taxon>
    </lineage>
</organism>
<evidence type="ECO:0000313" key="5">
    <source>
        <dbReference type="Proteomes" id="UP000009168"/>
    </source>
</evidence>
<dbReference type="Gene3D" id="3.40.50.720">
    <property type="entry name" value="NAD(P)-binding Rossmann-like Domain"/>
    <property type="match status" value="1"/>
</dbReference>
<evidence type="ECO:0000256" key="2">
    <source>
        <dbReference type="ARBA" id="ARBA00022857"/>
    </source>
</evidence>
<dbReference type="CDD" id="cd05269">
    <property type="entry name" value="TMR_SDR_a"/>
    <property type="match status" value="1"/>
</dbReference>
<dbReference type="GeneID" id="7845439"/>
<proteinExistence type="inferred from homology"/>
<gene>
    <name evidence="4" type="ORF">TTHERM_00582039</name>
</gene>
<evidence type="ECO:0000259" key="3">
    <source>
        <dbReference type="Pfam" id="PF05368"/>
    </source>
</evidence>